<name>E7R076_HALPU</name>
<evidence type="ECO:0000313" key="3">
    <source>
        <dbReference type="EMBL" id="EFW89970.1"/>
    </source>
</evidence>
<feature type="transmembrane region" description="Helical" evidence="2">
    <location>
        <begin position="12"/>
        <end position="32"/>
    </location>
</feature>
<dbReference type="EMBL" id="AEMG01000030">
    <property type="protein sequence ID" value="EFW89970.1"/>
    <property type="molecule type" value="Genomic_DNA"/>
</dbReference>
<feature type="compositionally biased region" description="Basic and acidic residues" evidence="1">
    <location>
        <begin position="41"/>
        <end position="61"/>
    </location>
</feature>
<evidence type="ECO:0000313" key="6">
    <source>
        <dbReference type="Proteomes" id="UP000184203"/>
    </source>
</evidence>
<protein>
    <submittedName>
        <fullName evidence="3">Uncharacterized protein</fullName>
    </submittedName>
</protein>
<dbReference type="STRING" id="797209.GCA_000376445_01529"/>
<keyword evidence="2" id="KW-0472">Membrane</keyword>
<proteinExistence type="predicted"/>
<reference evidence="6" key="2">
    <citation type="submission" date="2016-11" db="EMBL/GenBank/DDBJ databases">
        <authorList>
            <person name="Varghese N."/>
            <person name="Submissions S."/>
        </authorList>
    </citation>
    <scope>NUCLEOTIDE SEQUENCE [LARGE SCALE GENOMIC DNA]</scope>
    <source>
        <strain evidence="6">DX253</strain>
    </source>
</reference>
<reference evidence="3 5" key="1">
    <citation type="journal article" date="2014" name="ISME J.">
        <title>Trehalose/2-sulfotrehalose biosynthesis and glycine-betaine uptake are widely spread mechanisms for osmoadaptation in the Halobacteriales.</title>
        <authorList>
            <person name="Youssef N.H."/>
            <person name="Savage-Ashlock K.N."/>
            <person name="McCully A.L."/>
            <person name="Luedtke B."/>
            <person name="Shaw E.I."/>
            <person name="Hoff W.D."/>
            <person name="Elshahed M.S."/>
        </authorList>
    </citation>
    <scope>NUCLEOTIDE SEQUENCE [LARGE SCALE GENOMIC DNA]</scope>
    <source>
        <strain evidence="3 5">DX253</strain>
    </source>
</reference>
<sequence length="61" mass="7030">MFQPLLDAGIAVVFPLFFVLAIGGPLLLWWLIDTESDGEESEHRDWSSAERAARRDTRDRR</sequence>
<accession>E7R076</accession>
<dbReference type="Proteomes" id="UP000003751">
    <property type="component" value="Unassembled WGS sequence"/>
</dbReference>
<evidence type="ECO:0000256" key="1">
    <source>
        <dbReference type="SAM" id="MobiDB-lite"/>
    </source>
</evidence>
<dbReference type="Proteomes" id="UP000184203">
    <property type="component" value="Unassembled WGS sequence"/>
</dbReference>
<dbReference type="PATRIC" id="fig|797209.4.peg.4395"/>
<evidence type="ECO:0000313" key="5">
    <source>
        <dbReference type="Proteomes" id="UP000003751"/>
    </source>
</evidence>
<keyword evidence="2" id="KW-1133">Transmembrane helix</keyword>
<evidence type="ECO:0000256" key="2">
    <source>
        <dbReference type="SAM" id="Phobius"/>
    </source>
</evidence>
<organism evidence="3 5">
    <name type="scientific">Haladaptatus paucihalophilus DX253</name>
    <dbReference type="NCBI Taxonomy" id="797209"/>
    <lineage>
        <taxon>Archaea</taxon>
        <taxon>Methanobacteriati</taxon>
        <taxon>Methanobacteriota</taxon>
        <taxon>Stenosarchaea group</taxon>
        <taxon>Halobacteria</taxon>
        <taxon>Halobacteriales</taxon>
        <taxon>Haladaptataceae</taxon>
        <taxon>Haladaptatus</taxon>
    </lineage>
</organism>
<gene>
    <name evidence="4" type="ORF">SAMN05444342_1800</name>
    <name evidence="3" type="ORF">ZOD2009_22352</name>
</gene>
<dbReference type="EMBL" id="FRAN01000002">
    <property type="protein sequence ID" value="SHK59693.1"/>
    <property type="molecule type" value="Genomic_DNA"/>
</dbReference>
<evidence type="ECO:0000313" key="4">
    <source>
        <dbReference type="EMBL" id="SHK59693.1"/>
    </source>
</evidence>
<dbReference type="RefSeq" id="WP_007983737.1">
    <property type="nucleotide sequence ID" value="NZ_AEMG01000030.1"/>
</dbReference>
<keyword evidence="6" id="KW-1185">Reference proteome</keyword>
<reference evidence="4" key="3">
    <citation type="submission" date="2016-11" db="EMBL/GenBank/DDBJ databases">
        <authorList>
            <person name="Jaros S."/>
            <person name="Januszkiewicz K."/>
            <person name="Wedrychowicz H."/>
        </authorList>
    </citation>
    <scope>NUCLEOTIDE SEQUENCE [LARGE SCALE GENOMIC DNA]</scope>
    <source>
        <strain evidence="4">DX253</strain>
    </source>
</reference>
<dbReference type="AlphaFoldDB" id="E7R076"/>
<feature type="region of interest" description="Disordered" evidence="1">
    <location>
        <begin position="36"/>
        <end position="61"/>
    </location>
</feature>
<dbReference type="GeneID" id="300003190"/>
<keyword evidence="2" id="KW-0812">Transmembrane</keyword>